<dbReference type="OMA" id="NKWKNYC"/>
<feature type="compositionally biased region" description="Basic and acidic residues" evidence="1">
    <location>
        <begin position="1915"/>
        <end position="1931"/>
    </location>
</feature>
<comment type="caution">
    <text evidence="2">The sequence shown here is derived from an EMBL/GenBank/DDBJ whole genome shotgun (WGS) entry which is preliminary data.</text>
</comment>
<feature type="region of interest" description="Disordered" evidence="1">
    <location>
        <begin position="1907"/>
        <end position="1937"/>
    </location>
</feature>
<feature type="compositionally biased region" description="Basic and acidic residues" evidence="1">
    <location>
        <begin position="3029"/>
        <end position="3050"/>
    </location>
</feature>
<evidence type="ECO:0000256" key="1">
    <source>
        <dbReference type="SAM" id="MobiDB-lite"/>
    </source>
</evidence>
<accession>A0A1Y1JCK3</accession>
<feature type="compositionally biased region" description="Low complexity" evidence="1">
    <location>
        <begin position="3012"/>
        <end position="3024"/>
    </location>
</feature>
<name>A0A1Y1JCK3_PLAGO</name>
<dbReference type="EMBL" id="BDQF01000001">
    <property type="protein sequence ID" value="GAW78937.1"/>
    <property type="molecule type" value="Genomic_DNA"/>
</dbReference>
<evidence type="ECO:0000313" key="3">
    <source>
        <dbReference type="Proteomes" id="UP000195521"/>
    </source>
</evidence>
<dbReference type="OrthoDB" id="377698at2759"/>
<dbReference type="Proteomes" id="UP000195521">
    <property type="component" value="Unassembled WGS sequence"/>
</dbReference>
<proteinExistence type="predicted"/>
<organism evidence="2 3">
    <name type="scientific">Plasmodium gonderi</name>
    <dbReference type="NCBI Taxonomy" id="77519"/>
    <lineage>
        <taxon>Eukaryota</taxon>
        <taxon>Sar</taxon>
        <taxon>Alveolata</taxon>
        <taxon>Apicomplexa</taxon>
        <taxon>Aconoidasida</taxon>
        <taxon>Haemosporida</taxon>
        <taxon>Plasmodiidae</taxon>
        <taxon>Plasmodium</taxon>
        <taxon>Plasmodium (Plasmodium)</taxon>
    </lineage>
</organism>
<dbReference type="RefSeq" id="XP_028541526.1">
    <property type="nucleotide sequence ID" value="XM_028685725.1"/>
</dbReference>
<sequence length="3126" mass="384393">MEDANDIIKEIIYRSADECNNNNEELNFPCILKYFYNVTNKYNITKQCSEEIFNKLVIICKNIIEDKVTYQYPKKNINGGGGNQEEKNITSIVSMKNAFTNSDSMYHYKDYPFFSPGGEMEEGIDLSIACHENKTTKGVHVCQLKHPCGHYTYDDDDVGIPYAHHISYHSMNSCKMGGVHGRNDKKMTNLVKKGIINQDEDIIYNFIPANKINIMTMSQKMGETKNKIKSLLNVNQMECNSLVIDEKSFMHKNNRNLLKIYLNGDLICNVYRKLCKQRRWKNPNANNITNVKNKMKLYNESNVFYTFYTLKTFFNLWLFYLKKKRELRKNAEKYNKIFNTKLLTKYYDEWLYRYEKKMYMNSVSTKLFHKRKKNLLRKHFNMWICKYKKKKKKNFIYSVHILSEWRTYTQRVKMLQRAKNIVEKKKKKKFFAIWRQKYQIKLLKKEKNKQIENVYNKNLLIKCYVHFVLYYKKRKKERNSYTLISNYTNFILYQKYFNMFLNRYQEEVHFKQYYNQYIQKIKILHLKKYFTILKRHIRKMKNLRRTYNLKAEQNATSLLNEYFITWMNTHIESKKITFMLTKHDEKRSYYLLKKFFTILKRHKNKSFNLKKKFLFLYEKKNRNEMAKIFDQWKNYYSINATHYILLYNKYKYKLLIRHFQFLHKYKNHRKKRKLVNNQIQKYFIDKVKKNTFTKWKYYIYQYKKDLLHYYHFNDEGNFFSLFMFKLLLKYQFLSTKTNGKTLLDIVNFSNININMKTFIYIHKKYFLGKNLLPNVSIFYENVMFIYRSLNIIFSLIPIPFVVNLRKLRYNLPYLSFSLKMAIYKCVFSTWKEECKKMKVLKAESKRILQKIYLSHLRELTRKKKMLEETKKRYNQDRRMKIKSKIFSTWFSLRMKYFMFRKKFQIYGCKNREKKMRKILQSWLYISRLKSEKKKKILQFFKSLLMKKKKLYFYILLKYVNKKRKKKIKEKIAKLYCIKKYKKRAFKALFIYSKNILYLNTLNKISESYLKRMCIQKWKNLMRQFLDRRQGVQNLLNHFNSKVMKRFLISFFVYVRLRQIKRRKIAHLKHVQAKILAQKYMNAWSTYIRIRKSKTDFLKSMTSLFSRKKKIKILSKWYTVFIMNIRFKETEKIISTKMCILYFSKLFLYKEKMKRIELFLKNRMNVINCLRILKEWKKFCTLEKKEKEINNKRFLSIKKKYFKMWKNKYEKVRKRKNEQAKIQYFRQIKNMNILRNINNEWKNKCVESKNIKLLIHAMNKYFVKKWKCKTFIAIYKNSNHYCNIQMTLNNFLVEKRCKLKRKIFYIFKRNKTNRVKNKKATLFFFSNMKTKAFSALQFYRERQIKYRTSSKLVIINRKKKYFYAIFHFFNFIKRAKLSFYEIRINGENNMKRRFFTLWSSFLMKKKRERKTFLMIQRHRENKIKGKIFFHIKRNLNKKKYLILLFDRIDKLIKVKMSHLGVYKIRMNSRCAIIREKILARLEKGREEKTVRKAFKALKCRLKKSKKRKVEKEVIRCFHSNLMKKKYFRFLLTHFNECAMRRKENEQKLNENYIAHFRRTHFLLWHKHVKRKKRHKQIYNLVILKKKARVFLVLLYTRAQNCYRKIMIVKMIYSLIYPDDYRIPSFYDIIYWEGRPFGDQQEREHYNDYNCTYEESLFSFNQNHNEGMEDMCSFSRHHNCKSGNIIFDHDKETHIHYSMTEIYEKMHTLITLNRIHIQMSFKNKKNRWMREKYFKGKNIHFNKYIKICYDLKNCSMNRLILMYLLMYDSYDMHTFFIHFKKKFKFLYNFFFNFLSIKTKKLLMKVFKKNQSFYFTKLINMKDEDVISNLKILLLIYYLIGTSYLAMEEKNGKNSYGKKSSLQHSSYGNNVLTICSMISAFNSKSKVSGSYSLKKYGKISTNVNNKRSHLFTNEDELTESRETKEEATSRETGRGSKFSITSSSELDIPLSSSQKSLCEFLSQFENSSSSSVTCTSSIRHIGMKNSTIERTLSNRQMEMQMGSISKASIRMVKKNRTNTIGMATVTRRMSLKKIRSDDLEKNIMEFFKKLKSGISNRFRGGTLNIHFSFMCCISRNKLIQVHLFFKKLKRSTIWWKRYSMVKKINKKEDKEKVDILEGKKKGELLEKYFGIWILSFNTKVKEIKNKRKQILKKHIHLLFSYWYKLIKVENYDKEKFYRLKEQTEFRIKRNYLKNFSSIYAYKKKEKKSFSIIMKHSNEKRKRTFFYVWLLLYQYAKKGYIVKEFVQKRLLKFHFENWVGLYAKKQIYIFFIQIINENFLKKVFIHTIQKIKYFNFIKRRICITQKKYFLIHYNLVKRNKIIKKLQLHIYCSFRFNQMKNLFFYWNGKYKKRKKCTQNYNSILERRKCLLFHRWVKYFIQNVKMYEEKKKKLDSFFLKRFFQKWIQYHHYKKTKKIRKKILLQFYFQHLRRKCRMSVALKEHIRNAQTVLKQKIFAILKGYKNYRTNNKRIQLYCMEYRNKLLLEKCFTKWITHYAKCRKVKKFSNHLTVVRHKQIIHVTLNGWLLQAKRRKKLKTIYNIIKVKKNKQVQKIFHKWKCLYHFATRRRNEIVKNHFYTWVYNFKFCIFITRLNRYIFNIYTKHIFSFYYILKKKNEKYMNLAKGHFPFVRKQIRELLQHRTIIMSNGFTALKKYKDMCKILKINLVTYEQRMILKLKKRHFFLLLNYKNKNKNKINLQNLFLKYTIERKFHLCKKFFFILTNLYFYNNHLRLCERTIQCRRERRILRSSLNQWASYKNYCKENEYLENLCNDFLTYRRKSEFLISLKQFYVENKWKNYCEYNSLIFYKNMQQKMLLQLISYWYSKSLRFREMVKKRDELREKFNRNIVKKYFFVLIFSINKIKIEKKNYDIVRFKKEKIIKQNIFNFMHHITNQYNQNLQHILKIFQEKRNLLLVKKFASPFLRFLLKKINLRKTLSTRQQRNDTTVLKKYFYSFIFKYVTNVNHYKYYYYNKYLSLWKYYVVMSNKASQEFPQQDEEEGDSTYMDGEKHLQEKLSGSENRSSSTDESSLMGKKSFEEKSYGEKSYGEKSYGEKLGKKKPNHSPLEDSLSENSSEYTRISRRGLHRNDLKWGKGEEDEHAIMDFINSSIDSSETKEDSDISYFAPFGEIKL</sequence>
<gene>
    <name evidence="2" type="ORF">PGO_010850</name>
</gene>
<feature type="region of interest" description="Disordered" evidence="1">
    <location>
        <begin position="3007"/>
        <end position="3083"/>
    </location>
</feature>
<dbReference type="GeneID" id="39745635"/>
<reference evidence="3" key="1">
    <citation type="submission" date="2017-04" db="EMBL/GenBank/DDBJ databases">
        <title>Plasmodium gonderi genome.</title>
        <authorList>
            <person name="Arisue N."/>
            <person name="Honma H."/>
            <person name="Kawai S."/>
            <person name="Tougan T."/>
            <person name="Tanabe K."/>
            <person name="Horii T."/>
        </authorList>
    </citation>
    <scope>NUCLEOTIDE SEQUENCE [LARGE SCALE GENOMIC DNA]</scope>
    <source>
        <strain evidence="3">ATCC 30045</strain>
    </source>
</reference>
<keyword evidence="3" id="KW-1185">Reference proteome</keyword>
<protein>
    <submittedName>
        <fullName evidence="2">Uncharacterized protein</fullName>
    </submittedName>
</protein>
<evidence type="ECO:0000313" key="2">
    <source>
        <dbReference type="EMBL" id="GAW78937.1"/>
    </source>
</evidence>